<evidence type="ECO:0000313" key="3">
    <source>
        <dbReference type="Proteomes" id="UP000694569"/>
    </source>
</evidence>
<keyword evidence="1" id="KW-1133">Transmembrane helix</keyword>
<reference evidence="2" key="1">
    <citation type="submission" date="2025-08" db="UniProtKB">
        <authorList>
            <consortium name="Ensembl"/>
        </authorList>
    </citation>
    <scope>IDENTIFICATION</scope>
</reference>
<dbReference type="AlphaFoldDB" id="A0A8C5LY84"/>
<sequence length="144" mass="16592">VHGYQKGWSGNKYKLKAPEPDVRHWEVMVVADILASRLQGVTGEVGLFITPNAFSRHHQYHDSKYEEYGEPYFADAGGMFVDSSDDFIKSSPIHAAWWLFLKNREEHTLDTMYITQYNNDNTVYCSTTTVFFGIILIPHLIFIP</sequence>
<name>A0A8C5LY84_9ANUR</name>
<evidence type="ECO:0000256" key="1">
    <source>
        <dbReference type="SAM" id="Phobius"/>
    </source>
</evidence>
<reference evidence="2" key="2">
    <citation type="submission" date="2025-09" db="UniProtKB">
        <authorList>
            <consortium name="Ensembl"/>
        </authorList>
    </citation>
    <scope>IDENTIFICATION</scope>
</reference>
<dbReference type="Proteomes" id="UP000694569">
    <property type="component" value="Unplaced"/>
</dbReference>
<organism evidence="2 3">
    <name type="scientific">Leptobrachium leishanense</name>
    <name type="common">Leishan spiny toad</name>
    <dbReference type="NCBI Taxonomy" id="445787"/>
    <lineage>
        <taxon>Eukaryota</taxon>
        <taxon>Metazoa</taxon>
        <taxon>Chordata</taxon>
        <taxon>Craniata</taxon>
        <taxon>Vertebrata</taxon>
        <taxon>Euteleostomi</taxon>
        <taxon>Amphibia</taxon>
        <taxon>Batrachia</taxon>
        <taxon>Anura</taxon>
        <taxon>Pelobatoidea</taxon>
        <taxon>Megophryidae</taxon>
        <taxon>Leptobrachium</taxon>
    </lineage>
</organism>
<feature type="transmembrane region" description="Helical" evidence="1">
    <location>
        <begin position="122"/>
        <end position="143"/>
    </location>
</feature>
<keyword evidence="1" id="KW-0472">Membrane</keyword>
<protein>
    <submittedName>
        <fullName evidence="2">Uncharacterized protein</fullName>
    </submittedName>
</protein>
<dbReference type="Ensembl" id="ENSLLET00000006290.1">
    <property type="protein sequence ID" value="ENSLLEP00000006039.1"/>
    <property type="gene ID" value="ENSLLEG00000003804.1"/>
</dbReference>
<keyword evidence="1" id="KW-0812">Transmembrane</keyword>
<proteinExistence type="predicted"/>
<evidence type="ECO:0000313" key="2">
    <source>
        <dbReference type="Ensembl" id="ENSLLEP00000006039.1"/>
    </source>
</evidence>
<accession>A0A8C5LY84</accession>
<keyword evidence="3" id="KW-1185">Reference proteome</keyword>
<dbReference type="OrthoDB" id="9626239at2759"/>